<feature type="transmembrane region" description="Helical" evidence="6">
    <location>
        <begin position="214"/>
        <end position="233"/>
    </location>
</feature>
<feature type="transmembrane region" description="Helical" evidence="6">
    <location>
        <begin position="46"/>
        <end position="70"/>
    </location>
</feature>
<dbReference type="Pfam" id="PF03741">
    <property type="entry name" value="TerC"/>
    <property type="match status" value="1"/>
</dbReference>
<sequence>MFEWMSEINGLLTLVMLTALEIILGVDNIIFLSLIINNLPRNQQKIVWRIGLITALIIRLIFLSSIVWLTNLTNPLFVILNYFISIKDLILASGGLFLIWKSYKEILNQNKEYKNKNLIKEKSRYRFLLIILQISFIDIVFSFDSVITAVGLSNNLFIMITAIFFGSIIMMFAVKIIGDFITKYIYIKKLALLFLILVGFTLLLESMHLYAYKIYIYLIAILIIIIQILNIVLNRR</sequence>
<keyword evidence="3 6" id="KW-0812">Transmembrane</keyword>
<feature type="transmembrane region" description="Helical" evidence="6">
    <location>
        <begin position="127"/>
        <end position="150"/>
    </location>
</feature>
<evidence type="ECO:0000313" key="7">
    <source>
        <dbReference type="EMBL" id="CRK85469.1"/>
    </source>
</evidence>
<comment type="similarity">
    <text evidence="2">Belongs to the TerC family.</text>
</comment>
<keyword evidence="5 6" id="KW-0472">Membrane</keyword>
<evidence type="ECO:0000256" key="2">
    <source>
        <dbReference type="ARBA" id="ARBA00007511"/>
    </source>
</evidence>
<dbReference type="PANTHER" id="PTHR30238">
    <property type="entry name" value="MEMBRANE BOUND PREDICTED REDOX MODULATOR"/>
    <property type="match status" value="1"/>
</dbReference>
<feature type="transmembrane region" description="Helical" evidence="6">
    <location>
        <begin position="156"/>
        <end position="178"/>
    </location>
</feature>
<evidence type="ECO:0000256" key="1">
    <source>
        <dbReference type="ARBA" id="ARBA00004141"/>
    </source>
</evidence>
<gene>
    <name evidence="7" type="primary">ygdQ</name>
    <name evidence="7" type="ORF">SOFFGTOCOR_0023</name>
</gene>
<dbReference type="GO" id="GO:0016020">
    <property type="term" value="C:membrane"/>
    <property type="evidence" value="ECO:0007669"/>
    <property type="project" value="UniProtKB-SubCell"/>
</dbReference>
<dbReference type="PANTHER" id="PTHR30238:SF4">
    <property type="entry name" value="SLL1022 PROTEIN"/>
    <property type="match status" value="1"/>
</dbReference>
<keyword evidence="4 6" id="KW-1133">Transmembrane helix</keyword>
<comment type="subcellular location">
    <subcellularLocation>
        <location evidence="1">Membrane</location>
        <topology evidence="1">Multi-pass membrane protein</topology>
    </subcellularLocation>
</comment>
<protein>
    <submittedName>
        <fullName evidence="7">UPF0053 inner membrane protein YgdQ</fullName>
    </submittedName>
</protein>
<accession>A0A0M6W6I5</accession>
<reference evidence="8" key="1">
    <citation type="submission" date="2015-05" db="EMBL/GenBank/DDBJ databases">
        <authorList>
            <person name="Manzano-Marin A."/>
        </authorList>
    </citation>
    <scope>NUCLEOTIDE SEQUENCE [LARGE SCALE GENOMIC DNA]</scope>
    <source>
        <strain evidence="8">officinalis</strain>
    </source>
</reference>
<organism evidence="7 8">
    <name type="scientific">Candidatus Providencia siddallii</name>
    <dbReference type="NCBI Taxonomy" id="1715285"/>
    <lineage>
        <taxon>Bacteria</taxon>
        <taxon>Pseudomonadati</taxon>
        <taxon>Pseudomonadota</taxon>
        <taxon>Gammaproteobacteria</taxon>
        <taxon>Enterobacterales</taxon>
        <taxon>Morganellaceae</taxon>
        <taxon>Providencia</taxon>
    </lineage>
</organism>
<dbReference type="EMBL" id="CVRF01000001">
    <property type="protein sequence ID" value="CRK85469.1"/>
    <property type="molecule type" value="Genomic_DNA"/>
</dbReference>
<dbReference type="AlphaFoldDB" id="A0A0M6W6I5"/>
<evidence type="ECO:0000256" key="3">
    <source>
        <dbReference type="ARBA" id="ARBA00022692"/>
    </source>
</evidence>
<feature type="transmembrane region" description="Helical" evidence="6">
    <location>
        <begin position="12"/>
        <end position="34"/>
    </location>
</feature>
<feature type="transmembrane region" description="Helical" evidence="6">
    <location>
        <begin position="190"/>
        <end position="208"/>
    </location>
</feature>
<evidence type="ECO:0000256" key="6">
    <source>
        <dbReference type="SAM" id="Phobius"/>
    </source>
</evidence>
<dbReference type="InterPro" id="IPR005496">
    <property type="entry name" value="Integral_membrane_TerC"/>
</dbReference>
<evidence type="ECO:0000256" key="4">
    <source>
        <dbReference type="ARBA" id="ARBA00022989"/>
    </source>
</evidence>
<dbReference type="Proteomes" id="UP000242301">
    <property type="component" value="Unassembled WGS sequence"/>
</dbReference>
<evidence type="ECO:0000256" key="5">
    <source>
        <dbReference type="ARBA" id="ARBA00023136"/>
    </source>
</evidence>
<name>A0A0M6W6I5_9GAMM</name>
<proteinExistence type="inferred from homology"/>
<evidence type="ECO:0000313" key="8">
    <source>
        <dbReference type="Proteomes" id="UP000242301"/>
    </source>
</evidence>
<keyword evidence="8" id="KW-1185">Reference proteome</keyword>
<feature type="transmembrane region" description="Helical" evidence="6">
    <location>
        <begin position="76"/>
        <end position="100"/>
    </location>
</feature>